<evidence type="ECO:0000256" key="2">
    <source>
        <dbReference type="ARBA" id="ARBA00023125"/>
    </source>
</evidence>
<organism evidence="7 8">
    <name type="scientific">Sphaerisporangium flaviroseum</name>
    <dbReference type="NCBI Taxonomy" id="509199"/>
    <lineage>
        <taxon>Bacteria</taxon>
        <taxon>Bacillati</taxon>
        <taxon>Actinomycetota</taxon>
        <taxon>Actinomycetes</taxon>
        <taxon>Streptosporangiales</taxon>
        <taxon>Streptosporangiaceae</taxon>
        <taxon>Sphaerisporangium</taxon>
    </lineage>
</organism>
<dbReference type="CDD" id="cd17535">
    <property type="entry name" value="REC_NarL-like"/>
    <property type="match status" value="1"/>
</dbReference>
<keyword evidence="2" id="KW-0238">DNA-binding</keyword>
<keyword evidence="8" id="KW-1185">Reference proteome</keyword>
<protein>
    <submittedName>
        <fullName evidence="7">Response regulator transcription factor</fullName>
    </submittedName>
</protein>
<dbReference type="PROSITE" id="PS50110">
    <property type="entry name" value="RESPONSE_REGULATORY"/>
    <property type="match status" value="1"/>
</dbReference>
<reference evidence="8" key="1">
    <citation type="journal article" date="2019" name="Int. J. Syst. Evol. Microbiol.">
        <title>The Global Catalogue of Microorganisms (GCM) 10K type strain sequencing project: providing services to taxonomists for standard genome sequencing and annotation.</title>
        <authorList>
            <consortium name="The Broad Institute Genomics Platform"/>
            <consortium name="The Broad Institute Genome Sequencing Center for Infectious Disease"/>
            <person name="Wu L."/>
            <person name="Ma J."/>
        </authorList>
    </citation>
    <scope>NUCLEOTIDE SEQUENCE [LARGE SCALE GENOMIC DNA]</scope>
    <source>
        <strain evidence="8">JCM 16908</strain>
    </source>
</reference>
<evidence type="ECO:0000259" key="6">
    <source>
        <dbReference type="PROSITE" id="PS50110"/>
    </source>
</evidence>
<dbReference type="Proteomes" id="UP001500888">
    <property type="component" value="Unassembled WGS sequence"/>
</dbReference>
<dbReference type="PANTHER" id="PTHR43214">
    <property type="entry name" value="TWO-COMPONENT RESPONSE REGULATOR"/>
    <property type="match status" value="1"/>
</dbReference>
<evidence type="ECO:0000256" key="3">
    <source>
        <dbReference type="PROSITE-ProRule" id="PRU00169"/>
    </source>
</evidence>
<keyword evidence="1 3" id="KW-0597">Phosphoprotein</keyword>
<dbReference type="InterPro" id="IPR039420">
    <property type="entry name" value="WalR-like"/>
</dbReference>
<dbReference type="InterPro" id="IPR016032">
    <property type="entry name" value="Sig_transdc_resp-reg_C-effctor"/>
</dbReference>
<dbReference type="InterPro" id="IPR000792">
    <property type="entry name" value="Tscrpt_reg_LuxR_C"/>
</dbReference>
<dbReference type="PANTHER" id="PTHR43214:SF43">
    <property type="entry name" value="TWO-COMPONENT RESPONSE REGULATOR"/>
    <property type="match status" value="1"/>
</dbReference>
<dbReference type="Pfam" id="PF00072">
    <property type="entry name" value="Response_reg"/>
    <property type="match status" value="1"/>
</dbReference>
<sequence length="280" mass="30245">MNGEPVPVRVDDMGGEPELVFADDHTISTPAHAPIEEPVRVLIADDQRLIRESIASLLDLEPGISVVGLAADGREAIDRAVTLGPDVILMDVRMPELDGVGAVTVLSRRAPACRVVMLTTFDDEEYVVQALRAGAAGYLLKDLPARELAKAVRLAHAGIAQFDPAATARLADALARPAPPAPSPPAASPPAVDMPPESRRQPVEVLTHREIDVLRLVALGWTNREIAARLYLSEGTVKNHMSRILTRLGLRDRTQAAVYAHDHGLLQRSLPADERRRPAT</sequence>
<dbReference type="RefSeq" id="WP_344940990.1">
    <property type="nucleotide sequence ID" value="NZ_BAAAZR010000008.1"/>
</dbReference>
<gene>
    <name evidence="7" type="ORF">GCM10022226_36770</name>
</gene>
<dbReference type="PRINTS" id="PR00038">
    <property type="entry name" value="HTHLUXR"/>
</dbReference>
<evidence type="ECO:0000259" key="5">
    <source>
        <dbReference type="PROSITE" id="PS50043"/>
    </source>
</evidence>
<dbReference type="SMART" id="SM00448">
    <property type="entry name" value="REC"/>
    <property type="match status" value="1"/>
</dbReference>
<dbReference type="SUPFAM" id="SSF46894">
    <property type="entry name" value="C-terminal effector domain of the bipartite response regulators"/>
    <property type="match status" value="1"/>
</dbReference>
<dbReference type="InterPro" id="IPR058245">
    <property type="entry name" value="NreC/VraR/RcsB-like_REC"/>
</dbReference>
<accession>A0ABP7I9A7</accession>
<dbReference type="PROSITE" id="PS00622">
    <property type="entry name" value="HTH_LUXR_1"/>
    <property type="match status" value="1"/>
</dbReference>
<evidence type="ECO:0000313" key="7">
    <source>
        <dbReference type="EMBL" id="GAA3812713.1"/>
    </source>
</evidence>
<dbReference type="Gene3D" id="3.40.50.2300">
    <property type="match status" value="1"/>
</dbReference>
<proteinExistence type="predicted"/>
<evidence type="ECO:0000313" key="8">
    <source>
        <dbReference type="Proteomes" id="UP001500888"/>
    </source>
</evidence>
<feature type="region of interest" description="Disordered" evidence="4">
    <location>
        <begin position="175"/>
        <end position="201"/>
    </location>
</feature>
<dbReference type="Pfam" id="PF00196">
    <property type="entry name" value="GerE"/>
    <property type="match status" value="1"/>
</dbReference>
<name>A0ABP7I9A7_9ACTN</name>
<evidence type="ECO:0000256" key="1">
    <source>
        <dbReference type="ARBA" id="ARBA00022553"/>
    </source>
</evidence>
<evidence type="ECO:0000256" key="4">
    <source>
        <dbReference type="SAM" id="MobiDB-lite"/>
    </source>
</evidence>
<dbReference type="SUPFAM" id="SSF52172">
    <property type="entry name" value="CheY-like"/>
    <property type="match status" value="1"/>
</dbReference>
<feature type="compositionally biased region" description="Pro residues" evidence="4">
    <location>
        <begin position="177"/>
        <end position="188"/>
    </location>
</feature>
<feature type="domain" description="HTH luxR-type" evidence="5">
    <location>
        <begin position="199"/>
        <end position="264"/>
    </location>
</feature>
<dbReference type="SMART" id="SM00421">
    <property type="entry name" value="HTH_LUXR"/>
    <property type="match status" value="1"/>
</dbReference>
<dbReference type="InterPro" id="IPR001789">
    <property type="entry name" value="Sig_transdc_resp-reg_receiver"/>
</dbReference>
<dbReference type="InterPro" id="IPR011006">
    <property type="entry name" value="CheY-like_superfamily"/>
</dbReference>
<feature type="domain" description="Response regulatory" evidence="6">
    <location>
        <begin position="40"/>
        <end position="156"/>
    </location>
</feature>
<comment type="caution">
    <text evidence="7">The sequence shown here is derived from an EMBL/GenBank/DDBJ whole genome shotgun (WGS) entry which is preliminary data.</text>
</comment>
<dbReference type="CDD" id="cd06170">
    <property type="entry name" value="LuxR_C_like"/>
    <property type="match status" value="1"/>
</dbReference>
<dbReference type="PROSITE" id="PS50043">
    <property type="entry name" value="HTH_LUXR_2"/>
    <property type="match status" value="1"/>
</dbReference>
<feature type="modified residue" description="4-aspartylphosphate" evidence="3">
    <location>
        <position position="91"/>
    </location>
</feature>
<dbReference type="EMBL" id="BAAAZR010000008">
    <property type="protein sequence ID" value="GAA3812713.1"/>
    <property type="molecule type" value="Genomic_DNA"/>
</dbReference>